<gene>
    <name evidence="3" type="ORF">FAB82_01550</name>
</gene>
<protein>
    <submittedName>
        <fullName evidence="3">2-C-methyl-D-erythritol 4-phosphate cytidylyltransferase</fullName>
    </submittedName>
</protein>
<organism evidence="3 4">
    <name type="scientific">Glycomyces buryatensis</name>
    <dbReference type="NCBI Taxonomy" id="2570927"/>
    <lineage>
        <taxon>Bacteria</taxon>
        <taxon>Bacillati</taxon>
        <taxon>Actinomycetota</taxon>
        <taxon>Actinomycetes</taxon>
        <taxon>Glycomycetales</taxon>
        <taxon>Glycomycetaceae</taxon>
        <taxon>Glycomyces</taxon>
    </lineage>
</organism>
<evidence type="ECO:0000256" key="2">
    <source>
        <dbReference type="ARBA" id="ARBA00022695"/>
    </source>
</evidence>
<proteinExistence type="predicted"/>
<dbReference type="RefSeq" id="WP_136532777.1">
    <property type="nucleotide sequence ID" value="NZ_STGY01000004.1"/>
</dbReference>
<dbReference type="GO" id="GO:0050518">
    <property type="term" value="F:2-C-methyl-D-erythritol 4-phosphate cytidylyltransferase activity"/>
    <property type="evidence" value="ECO:0007669"/>
    <property type="project" value="TreeGrafter"/>
</dbReference>
<name>A0A4V4HSY1_9ACTN</name>
<dbReference type="InterPro" id="IPR050088">
    <property type="entry name" value="IspD/TarI_cytidylyltransf_bact"/>
</dbReference>
<dbReference type="OrthoDB" id="9802561at2"/>
<dbReference type="Gene3D" id="3.90.550.10">
    <property type="entry name" value="Spore Coat Polysaccharide Biosynthesis Protein SpsA, Chain A"/>
    <property type="match status" value="1"/>
</dbReference>
<dbReference type="CDD" id="cd02516">
    <property type="entry name" value="CDP-ME_synthetase"/>
    <property type="match status" value="1"/>
</dbReference>
<keyword evidence="4" id="KW-1185">Reference proteome</keyword>
<reference evidence="3 4" key="2">
    <citation type="submission" date="2019-05" db="EMBL/GenBank/DDBJ databases">
        <title>Glycomyces buryatensis sp. nov.</title>
        <authorList>
            <person name="Nikitina E."/>
        </authorList>
    </citation>
    <scope>NUCLEOTIDE SEQUENCE [LARGE SCALE GENOMIC DNA]</scope>
    <source>
        <strain evidence="3 4">18</strain>
    </source>
</reference>
<keyword evidence="1 3" id="KW-0808">Transferase</keyword>
<dbReference type="EMBL" id="STGY01000004">
    <property type="protein sequence ID" value="THV43386.1"/>
    <property type="molecule type" value="Genomic_DNA"/>
</dbReference>
<dbReference type="InterPro" id="IPR029044">
    <property type="entry name" value="Nucleotide-diphossugar_trans"/>
</dbReference>
<dbReference type="Proteomes" id="UP000308760">
    <property type="component" value="Unassembled WGS sequence"/>
</dbReference>
<comment type="caution">
    <text evidence="3">The sequence shown here is derived from an EMBL/GenBank/DDBJ whole genome shotgun (WGS) entry which is preliminary data.</text>
</comment>
<reference evidence="4" key="1">
    <citation type="submission" date="2019-04" db="EMBL/GenBank/DDBJ databases">
        <title>Nocardioides xinjiangensis sp. nov.</title>
        <authorList>
            <person name="Liu S."/>
        </authorList>
    </citation>
    <scope>NUCLEOTIDE SEQUENCE [LARGE SCALE GENOMIC DNA]</scope>
    <source>
        <strain evidence="4">18</strain>
    </source>
</reference>
<evidence type="ECO:0000256" key="1">
    <source>
        <dbReference type="ARBA" id="ARBA00022679"/>
    </source>
</evidence>
<evidence type="ECO:0000313" key="4">
    <source>
        <dbReference type="Proteomes" id="UP000308760"/>
    </source>
</evidence>
<dbReference type="PANTHER" id="PTHR32125">
    <property type="entry name" value="2-C-METHYL-D-ERYTHRITOL 4-PHOSPHATE CYTIDYLYLTRANSFERASE, CHLOROPLASTIC"/>
    <property type="match status" value="1"/>
</dbReference>
<dbReference type="AlphaFoldDB" id="A0A4V4HSY1"/>
<dbReference type="InterPro" id="IPR034683">
    <property type="entry name" value="IspD/TarI"/>
</dbReference>
<dbReference type="Pfam" id="PF01128">
    <property type="entry name" value="IspD"/>
    <property type="match status" value="1"/>
</dbReference>
<accession>A0A4V4HSY1</accession>
<dbReference type="SUPFAM" id="SSF53448">
    <property type="entry name" value="Nucleotide-diphospho-sugar transferases"/>
    <property type="match status" value="1"/>
</dbReference>
<evidence type="ECO:0000313" key="3">
    <source>
        <dbReference type="EMBL" id="THV43386.1"/>
    </source>
</evidence>
<keyword evidence="2 3" id="KW-0548">Nucleotidyltransferase</keyword>
<sequence>MYSLMLLNGGIGSRVAAGRPKQFIDVAGRPIIVYSLVAADAVPEIDQIVLNYPEGFLQTIQDLVADYAIQTPVTYVPAGASRHESVAAMLPECRNDRVLIHESARPLVGAADFKQLVSDPRENVSLMLPIPFTVAPVDPENARVTGSLERDRLRNVQLPQKFSKADLAAAHDKAREEHLVFTEDATLVAVTGHEVHYIDGQDTNIKVTTPTDVKLAGFLLAGDDDDA</sequence>
<dbReference type="PANTHER" id="PTHR32125:SF4">
    <property type="entry name" value="2-C-METHYL-D-ERYTHRITOL 4-PHOSPHATE CYTIDYLYLTRANSFERASE, CHLOROPLASTIC"/>
    <property type="match status" value="1"/>
</dbReference>